<evidence type="ECO:0000256" key="1">
    <source>
        <dbReference type="SAM" id="Phobius"/>
    </source>
</evidence>
<accession>A0ABY4CSQ4</accession>
<protein>
    <submittedName>
        <fullName evidence="2">DUF2933 domain-containing protein</fullName>
    </submittedName>
</protein>
<evidence type="ECO:0000313" key="3">
    <source>
        <dbReference type="Proteomes" id="UP000830167"/>
    </source>
</evidence>
<gene>
    <name evidence="2" type="ORF">LSG31_09040</name>
</gene>
<dbReference type="InterPro" id="IPR021682">
    <property type="entry name" value="DUF2933"/>
</dbReference>
<keyword evidence="1" id="KW-1133">Transmembrane helix</keyword>
<keyword evidence="3" id="KW-1185">Reference proteome</keyword>
<feature type="transmembrane region" description="Helical" evidence="1">
    <location>
        <begin position="6"/>
        <end position="35"/>
    </location>
</feature>
<sequence length="62" mass="6970">MSNRAYLLIIALLLGMIALVVFGSWSWLLYGLFFLCPLMHLFGHNHHGGDDNGQDHPSGHKH</sequence>
<evidence type="ECO:0000313" key="2">
    <source>
        <dbReference type="EMBL" id="UOF92286.1"/>
    </source>
</evidence>
<dbReference type="Pfam" id="PF11666">
    <property type="entry name" value="DUF2933"/>
    <property type="match status" value="1"/>
</dbReference>
<keyword evidence="1" id="KW-0472">Membrane</keyword>
<reference evidence="2" key="1">
    <citation type="submission" date="2021-12" db="EMBL/GenBank/DDBJ databases">
        <title>Alicyclobacillaceae gen. nov., sp. nov., isolated from chalcocite enrichment system.</title>
        <authorList>
            <person name="Jiang Z."/>
        </authorList>
    </citation>
    <scope>NUCLEOTIDE SEQUENCE</scope>
    <source>
        <strain evidence="2">MYW30-H2</strain>
    </source>
</reference>
<name>A0ABY4CSQ4_9BACL</name>
<proteinExistence type="predicted"/>
<dbReference type="EMBL" id="CP089291">
    <property type="protein sequence ID" value="UOF92286.1"/>
    <property type="molecule type" value="Genomic_DNA"/>
</dbReference>
<dbReference type="Proteomes" id="UP000830167">
    <property type="component" value="Chromosome"/>
</dbReference>
<keyword evidence="1" id="KW-0812">Transmembrane</keyword>
<organism evidence="2 3">
    <name type="scientific">Fodinisporobacter ferrooxydans</name>
    <dbReference type="NCBI Taxonomy" id="2901836"/>
    <lineage>
        <taxon>Bacteria</taxon>
        <taxon>Bacillati</taxon>
        <taxon>Bacillota</taxon>
        <taxon>Bacilli</taxon>
        <taxon>Bacillales</taxon>
        <taxon>Alicyclobacillaceae</taxon>
        <taxon>Fodinisporobacter</taxon>
    </lineage>
</organism>
<dbReference type="RefSeq" id="WP_347438963.1">
    <property type="nucleotide sequence ID" value="NZ_CP089291.1"/>
</dbReference>